<feature type="region of interest" description="Disordered" evidence="1">
    <location>
        <begin position="1"/>
        <end position="72"/>
    </location>
</feature>
<dbReference type="EMBL" id="CACVBS010000001">
    <property type="protein sequence ID" value="CAA7257496.1"/>
    <property type="molecule type" value="Genomic_DNA"/>
</dbReference>
<dbReference type="InterPro" id="IPR045338">
    <property type="entry name" value="DUF6535"/>
</dbReference>
<dbReference type="Proteomes" id="UP000467700">
    <property type="component" value="Unassembled WGS sequence"/>
</dbReference>
<keyword evidence="2" id="KW-0812">Transmembrane</keyword>
<dbReference type="OrthoDB" id="2756178at2759"/>
<feature type="transmembrane region" description="Helical" evidence="2">
    <location>
        <begin position="191"/>
        <end position="214"/>
    </location>
</feature>
<gene>
    <name evidence="4" type="ORF">AAE3_LOCUS242</name>
</gene>
<name>A0A8S0XD13_CYCAE</name>
<reference evidence="4 5" key="1">
    <citation type="submission" date="2020-01" db="EMBL/GenBank/DDBJ databases">
        <authorList>
            <person name="Gupta K D."/>
        </authorList>
    </citation>
    <scope>NUCLEOTIDE SEQUENCE [LARGE SCALE GENOMIC DNA]</scope>
</reference>
<dbReference type="AlphaFoldDB" id="A0A8S0XD13"/>
<accession>A0A8S0XD13</accession>
<evidence type="ECO:0000259" key="3">
    <source>
        <dbReference type="Pfam" id="PF20153"/>
    </source>
</evidence>
<evidence type="ECO:0000313" key="4">
    <source>
        <dbReference type="EMBL" id="CAA7257496.1"/>
    </source>
</evidence>
<comment type="caution">
    <text evidence="4">The sequence shown here is derived from an EMBL/GenBank/DDBJ whole genome shotgun (WGS) entry which is preliminary data.</text>
</comment>
<dbReference type="Pfam" id="PF20153">
    <property type="entry name" value="DUF6535"/>
    <property type="match status" value="1"/>
</dbReference>
<feature type="transmembrane region" description="Helical" evidence="2">
    <location>
        <begin position="277"/>
        <end position="305"/>
    </location>
</feature>
<proteinExistence type="predicted"/>
<evidence type="ECO:0000256" key="2">
    <source>
        <dbReference type="SAM" id="Phobius"/>
    </source>
</evidence>
<keyword evidence="2" id="KW-1133">Transmembrane helix</keyword>
<organism evidence="4 5">
    <name type="scientific">Cyclocybe aegerita</name>
    <name type="common">Black poplar mushroom</name>
    <name type="synonym">Agrocybe aegerita</name>
    <dbReference type="NCBI Taxonomy" id="1973307"/>
    <lineage>
        <taxon>Eukaryota</taxon>
        <taxon>Fungi</taxon>
        <taxon>Dikarya</taxon>
        <taxon>Basidiomycota</taxon>
        <taxon>Agaricomycotina</taxon>
        <taxon>Agaricomycetes</taxon>
        <taxon>Agaricomycetidae</taxon>
        <taxon>Agaricales</taxon>
        <taxon>Agaricineae</taxon>
        <taxon>Bolbitiaceae</taxon>
        <taxon>Cyclocybe</taxon>
    </lineage>
</organism>
<evidence type="ECO:0000256" key="1">
    <source>
        <dbReference type="SAM" id="MobiDB-lite"/>
    </source>
</evidence>
<feature type="domain" description="DUF6535" evidence="3">
    <location>
        <begin position="98"/>
        <end position="272"/>
    </location>
</feature>
<sequence>MSTDVERRPTRFDSQVTRVEGGEEDCSTEKLPRFSIDGSGSPDNPYNPAPRRHSRHPNLKGPSPLPGAQTGFQDQYGEVPWRCGNPHRFSTPKNGDSWHKCWKLTEKHDNEMCDAWKDEVDKLLIFAGLFSATVTAFAVESYKWLQEDNEDVSVRLLAFMASQVAQSNVSVPPELVPPPFSVSGSDIRINAAWFLSLTLSLTTVLIGILCLQWLREFQRDAALPHKEAVALRQMRYEGLLHWRVPEILSALPVLLQAALILFFVGLLDLLWNRHQLVAILISTVVGVVMSFLAATTMLPALQHAFTKVKHLQVKQCAYKSPQSWLFYRTGHVIFWLFNSFNLPWSKFDSHRFHRLLKSAGDLNWMAFDMRWRQLRDAEEVVRGTAKKLRDSDDIIHALQWINNTFAQSVEAVYPIYHGLADLDVSTAATTISGFYLDGQIDNATLRVMLDDRFSPTEEQKRDILSAYYLHLHQGTHIVLKASYFETIIRILNSQEVPRPFYDWLSEILQELASALPSSTDSSSSFSLLDPEITVQVLICIKKLIPRNVLQTLDAVVAWALLHRLLSPSLITSSDPDHPAAVEVNVSHLKLAGGLFEQFEYWIHRGREIDRWERVKLCAEGMMTLFPPSSGADIPWLESLCPEAMAKAGSLVRVLNARIDVLGGPKAVLLRERWWLDYWEAYTESDWERLLLNFQVLGSPEEL</sequence>
<feature type="compositionally biased region" description="Basic and acidic residues" evidence="1">
    <location>
        <begin position="1"/>
        <end position="11"/>
    </location>
</feature>
<feature type="transmembrane region" description="Helical" evidence="2">
    <location>
        <begin position="247"/>
        <end position="270"/>
    </location>
</feature>
<evidence type="ECO:0000313" key="5">
    <source>
        <dbReference type="Proteomes" id="UP000467700"/>
    </source>
</evidence>
<keyword evidence="5" id="KW-1185">Reference proteome</keyword>
<protein>
    <recommendedName>
        <fullName evidence="3">DUF6535 domain-containing protein</fullName>
    </recommendedName>
</protein>
<keyword evidence="2" id="KW-0472">Membrane</keyword>